<feature type="domain" description="E3 ubiquitin-protein ligase APD1-4 middle" evidence="3">
    <location>
        <begin position="339"/>
        <end position="449"/>
    </location>
</feature>
<protein>
    <submittedName>
        <fullName evidence="4">Uncharacterized protein</fullName>
    </submittedName>
</protein>
<organism evidence="4 5">
    <name type="scientific">Allacma fusca</name>
    <dbReference type="NCBI Taxonomy" id="39272"/>
    <lineage>
        <taxon>Eukaryota</taxon>
        <taxon>Metazoa</taxon>
        <taxon>Ecdysozoa</taxon>
        <taxon>Arthropoda</taxon>
        <taxon>Hexapoda</taxon>
        <taxon>Collembola</taxon>
        <taxon>Symphypleona</taxon>
        <taxon>Sminthuridae</taxon>
        <taxon>Allacma</taxon>
    </lineage>
</organism>
<dbReference type="PANTHER" id="PTHR39077">
    <property type="entry name" value="DUF4793 DOMAIN-CONTAINING PROTEIN"/>
    <property type="match status" value="1"/>
</dbReference>
<dbReference type="PANTHER" id="PTHR39077:SF1">
    <property type="entry name" value="E3 UBIQUITIN-PROTEIN LIGASE APD1-4 MIDDLE DOMAIN-CONTAINING PROTEIN"/>
    <property type="match status" value="1"/>
</dbReference>
<keyword evidence="1" id="KW-1133">Transmembrane helix</keyword>
<feature type="domain" description="E3 ubiquitin-protein ligase APD1-4 N-terminal" evidence="2">
    <location>
        <begin position="116"/>
        <end position="166"/>
    </location>
</feature>
<dbReference type="EMBL" id="CAJVCH010571124">
    <property type="protein sequence ID" value="CAG7836687.1"/>
    <property type="molecule type" value="Genomic_DNA"/>
</dbReference>
<dbReference type="InterPro" id="IPR032008">
    <property type="entry name" value="APD1-4_N"/>
</dbReference>
<keyword evidence="1" id="KW-0472">Membrane</keyword>
<evidence type="ECO:0000259" key="2">
    <source>
        <dbReference type="Pfam" id="PF16040"/>
    </source>
</evidence>
<dbReference type="InterPro" id="IPR032010">
    <property type="entry name" value="APD1-4_M"/>
</dbReference>
<comment type="caution">
    <text evidence="4">The sequence shown here is derived from an EMBL/GenBank/DDBJ whole genome shotgun (WGS) entry which is preliminary data.</text>
</comment>
<dbReference type="Proteomes" id="UP000708208">
    <property type="component" value="Unassembled WGS sequence"/>
</dbReference>
<reference evidence="4" key="1">
    <citation type="submission" date="2021-06" db="EMBL/GenBank/DDBJ databases">
        <authorList>
            <person name="Hodson N. C."/>
            <person name="Mongue J. A."/>
            <person name="Jaron S. K."/>
        </authorList>
    </citation>
    <scope>NUCLEOTIDE SEQUENCE</scope>
</reference>
<gene>
    <name evidence="4" type="ORF">AFUS01_LOCUS45906</name>
</gene>
<evidence type="ECO:0000313" key="4">
    <source>
        <dbReference type="EMBL" id="CAG7836687.1"/>
    </source>
</evidence>
<evidence type="ECO:0000259" key="3">
    <source>
        <dbReference type="Pfam" id="PF16041"/>
    </source>
</evidence>
<dbReference type="AlphaFoldDB" id="A0A8J2LHV2"/>
<keyword evidence="5" id="KW-1185">Reference proteome</keyword>
<feature type="transmembrane region" description="Helical" evidence="1">
    <location>
        <begin position="38"/>
        <end position="59"/>
    </location>
</feature>
<dbReference type="Pfam" id="PF16040">
    <property type="entry name" value="APD1-4_N"/>
    <property type="match status" value="1"/>
</dbReference>
<keyword evidence="1" id="KW-0812">Transmembrane</keyword>
<sequence length="452" mass="51396">MAEEDRLQEKRMSVHVYYRYQPLNDLEPRRRLQGPLRLAVFCSVTVLLPCLMLIAPLYIRYSIFRDYVYTLVESDLIIADRPISTFWCEGQALTTNSSNSFQAFILDKQQQNIFKKGPVTSEKNIRVSSESLEYFGVFLPEGSTVTLSTCSASHGAKLTILQGLYSLRNCGLPVDTDWMSSFNVAEGSNENYRDSGNKVHMINQIIKLRTRFNRTRLQTQENFGDTQLFQGSNATISSNISIADELFNAEDTNSPVNLHDDNRTTAFVDVRSRKVALKSHAKRTTPAERNNIQGTFLREDIKTLLNWTCSIDDILRSLQIISTHNCLHQDLTTIPHNSIVQQITVSDFYYFVFHRDDGHVVNNMLRVHLEINPIFRKLENASSGCNDTTECSVPLDFLTSGRVLVKVPMSEDIKDRDDLQSMTLVSSCIPRLGVYFIFPVSILVLVLCCAFV</sequence>
<feature type="transmembrane region" description="Helical" evidence="1">
    <location>
        <begin position="432"/>
        <end position="451"/>
    </location>
</feature>
<proteinExistence type="predicted"/>
<accession>A0A8J2LHV2</accession>
<dbReference type="Pfam" id="PF16041">
    <property type="entry name" value="APD1-4_M"/>
    <property type="match status" value="1"/>
</dbReference>
<evidence type="ECO:0000256" key="1">
    <source>
        <dbReference type="SAM" id="Phobius"/>
    </source>
</evidence>
<name>A0A8J2LHV2_9HEXA</name>
<evidence type="ECO:0000313" key="5">
    <source>
        <dbReference type="Proteomes" id="UP000708208"/>
    </source>
</evidence>
<dbReference type="OrthoDB" id="6435218at2759"/>